<feature type="transmembrane region" description="Helical" evidence="11">
    <location>
        <begin position="143"/>
        <end position="163"/>
    </location>
</feature>
<dbReference type="AlphaFoldDB" id="A0AAE0H014"/>
<evidence type="ECO:0000256" key="7">
    <source>
        <dbReference type="ARBA" id="ARBA00022692"/>
    </source>
</evidence>
<comment type="function">
    <text evidence="11">Mannosyltransferase involved in glycosylphosphatidylinositol-anchor biosynthesis.</text>
</comment>
<feature type="transmembrane region" description="Helical" evidence="11">
    <location>
        <begin position="21"/>
        <end position="48"/>
    </location>
</feature>
<accession>A0AAE0H014</accession>
<keyword evidence="5 11" id="KW-0328">Glycosyltransferase</keyword>
<evidence type="ECO:0000256" key="10">
    <source>
        <dbReference type="ARBA" id="ARBA00023136"/>
    </source>
</evidence>
<keyword evidence="8 11" id="KW-0256">Endoplasmic reticulum</keyword>
<dbReference type="Proteomes" id="UP001190700">
    <property type="component" value="Unassembled WGS sequence"/>
</dbReference>
<dbReference type="PANTHER" id="PTHR12468">
    <property type="entry name" value="GPI MANNOSYLTRANSFERASE 2"/>
    <property type="match status" value="1"/>
</dbReference>
<keyword evidence="14" id="KW-1185">Reference proteome</keyword>
<comment type="pathway">
    <text evidence="2 11">Glycolipid biosynthesis; glycosylphosphatidylinositol-anchor biosynthesis.</text>
</comment>
<dbReference type="InterPro" id="IPR007315">
    <property type="entry name" value="PIG-V/Gpi18"/>
</dbReference>
<keyword evidence="7 11" id="KW-0812">Transmembrane</keyword>
<evidence type="ECO:0000256" key="8">
    <source>
        <dbReference type="ARBA" id="ARBA00022824"/>
    </source>
</evidence>
<dbReference type="GO" id="GO:0005789">
    <property type="term" value="C:endoplasmic reticulum membrane"/>
    <property type="evidence" value="ECO:0007669"/>
    <property type="project" value="UniProtKB-SubCell"/>
</dbReference>
<proteinExistence type="inferred from homology"/>
<dbReference type="GO" id="GO:0006506">
    <property type="term" value="P:GPI anchor biosynthetic process"/>
    <property type="evidence" value="ECO:0007669"/>
    <property type="project" value="UniProtKB-KW"/>
</dbReference>
<evidence type="ECO:0000313" key="13">
    <source>
        <dbReference type="EMBL" id="KAK3287469.1"/>
    </source>
</evidence>
<evidence type="ECO:0000256" key="6">
    <source>
        <dbReference type="ARBA" id="ARBA00022679"/>
    </source>
</evidence>
<dbReference type="GO" id="GO:0004376">
    <property type="term" value="F:GPI mannosyltransferase activity"/>
    <property type="evidence" value="ECO:0007669"/>
    <property type="project" value="InterPro"/>
</dbReference>
<protein>
    <recommendedName>
        <fullName evidence="11">GPI mannosyltransferase 2</fullName>
        <ecNumber evidence="11">2.4.1.-</ecNumber>
    </recommendedName>
</protein>
<evidence type="ECO:0000256" key="3">
    <source>
        <dbReference type="ARBA" id="ARBA00008698"/>
    </source>
</evidence>
<dbReference type="EC" id="2.4.1.-" evidence="11"/>
<keyword evidence="6 11" id="KW-0808">Transferase</keyword>
<dbReference type="Pfam" id="PF04188">
    <property type="entry name" value="Mannosyl_trans2"/>
    <property type="match status" value="1"/>
</dbReference>
<keyword evidence="10 11" id="KW-0472">Membrane</keyword>
<comment type="similarity">
    <text evidence="3 11">Belongs to the PIGV family.</text>
</comment>
<comment type="caution">
    <text evidence="11">Lacks conserved residue(s) required for the propagation of feature annotation.</text>
</comment>
<dbReference type="GO" id="GO:0031501">
    <property type="term" value="C:mannosyltransferase complex"/>
    <property type="evidence" value="ECO:0007669"/>
    <property type="project" value="TreeGrafter"/>
</dbReference>
<evidence type="ECO:0000256" key="5">
    <source>
        <dbReference type="ARBA" id="ARBA00022676"/>
    </source>
</evidence>
<reference evidence="13 14" key="1">
    <citation type="journal article" date="2015" name="Genome Biol. Evol.">
        <title>Comparative Genomics of a Bacterivorous Green Alga Reveals Evolutionary Causalities and Consequences of Phago-Mixotrophic Mode of Nutrition.</title>
        <authorList>
            <person name="Burns J.A."/>
            <person name="Paasch A."/>
            <person name="Narechania A."/>
            <person name="Kim E."/>
        </authorList>
    </citation>
    <scope>NUCLEOTIDE SEQUENCE [LARGE SCALE GENOMIC DNA]</scope>
    <source>
        <strain evidence="13 14">PLY_AMNH</strain>
    </source>
</reference>
<feature type="compositionally biased region" description="Polar residues" evidence="12">
    <location>
        <begin position="270"/>
        <end position="288"/>
    </location>
</feature>
<evidence type="ECO:0000256" key="9">
    <source>
        <dbReference type="ARBA" id="ARBA00022989"/>
    </source>
</evidence>
<sequence>MRLCTAVWRYMGFRQLLRCQLAVAGLFISNFAFILSASSLYRLGLVYLRDEQLARLATLLYCFNPASIFHSAIYTESLFALFAFAGLEACSLDRFFAAAPWFALATATRSNGLLLALHPFIHALQSACTNVSSRCYWRAVRSLAAGAMQCAVTAAPLVAFQWYGYSLFCRGEQWQESPRPWCSGPLPYIYGFIQSHYWHVGFLKYFEMKQAPNFALAGPVVAITIAGVLHYARFDVKSFATAALWCDDAAPGYQSCLQSEPTLLRKSHRAANTSRLHNDTSVDSSHVNLSRHRGRGSASRIENRLMASPVFEGDPSAGGKEDAGYCNHRIVSLVYQWGLMVFIGVFVMNVQVTTRFVSTCPPLYCIKMLK</sequence>
<keyword evidence="9 11" id="KW-1133">Transmembrane helix</keyword>
<feature type="transmembrane region" description="Helical" evidence="11">
    <location>
        <begin position="330"/>
        <end position="350"/>
    </location>
</feature>
<organism evidence="13 14">
    <name type="scientific">Cymbomonas tetramitiformis</name>
    <dbReference type="NCBI Taxonomy" id="36881"/>
    <lineage>
        <taxon>Eukaryota</taxon>
        <taxon>Viridiplantae</taxon>
        <taxon>Chlorophyta</taxon>
        <taxon>Pyramimonadophyceae</taxon>
        <taxon>Pyramimonadales</taxon>
        <taxon>Pyramimonadaceae</taxon>
        <taxon>Cymbomonas</taxon>
    </lineage>
</organism>
<dbReference type="PANTHER" id="PTHR12468:SF2">
    <property type="entry name" value="GPI MANNOSYLTRANSFERASE 2"/>
    <property type="match status" value="1"/>
</dbReference>
<keyword evidence="4 11" id="KW-0337">GPI-anchor biosynthesis</keyword>
<feature type="region of interest" description="Disordered" evidence="12">
    <location>
        <begin position="269"/>
        <end position="293"/>
    </location>
</feature>
<feature type="transmembrane region" description="Helical" evidence="11">
    <location>
        <begin position="68"/>
        <end position="87"/>
    </location>
</feature>
<evidence type="ECO:0000256" key="4">
    <source>
        <dbReference type="ARBA" id="ARBA00022502"/>
    </source>
</evidence>
<evidence type="ECO:0000256" key="12">
    <source>
        <dbReference type="SAM" id="MobiDB-lite"/>
    </source>
</evidence>
<feature type="transmembrane region" description="Helical" evidence="11">
    <location>
        <begin position="214"/>
        <end position="232"/>
    </location>
</feature>
<evidence type="ECO:0000256" key="2">
    <source>
        <dbReference type="ARBA" id="ARBA00004687"/>
    </source>
</evidence>
<comment type="subcellular location">
    <subcellularLocation>
        <location evidence="1 11">Endoplasmic reticulum membrane</location>
        <topology evidence="1 11">Multi-pass membrane protein</topology>
    </subcellularLocation>
</comment>
<gene>
    <name evidence="13" type="ORF">CYMTET_5022</name>
</gene>
<evidence type="ECO:0000256" key="1">
    <source>
        <dbReference type="ARBA" id="ARBA00004477"/>
    </source>
</evidence>
<evidence type="ECO:0000313" key="14">
    <source>
        <dbReference type="Proteomes" id="UP001190700"/>
    </source>
</evidence>
<dbReference type="EMBL" id="LGRX02000834">
    <property type="protein sequence ID" value="KAK3287469.1"/>
    <property type="molecule type" value="Genomic_DNA"/>
</dbReference>
<evidence type="ECO:0000256" key="11">
    <source>
        <dbReference type="RuleBase" id="RU363112"/>
    </source>
</evidence>
<comment type="caution">
    <text evidence="13">The sequence shown here is derived from an EMBL/GenBank/DDBJ whole genome shotgun (WGS) entry which is preliminary data.</text>
</comment>
<name>A0AAE0H014_9CHLO</name>
<dbReference type="GO" id="GO:0000009">
    <property type="term" value="F:alpha-1,6-mannosyltransferase activity"/>
    <property type="evidence" value="ECO:0007669"/>
    <property type="project" value="InterPro"/>
</dbReference>